<dbReference type="PROSITE" id="PS51733">
    <property type="entry name" value="BPL_LPL_CATALYTIC"/>
    <property type="match status" value="1"/>
</dbReference>
<dbReference type="Gene3D" id="3.30.930.10">
    <property type="entry name" value="Bira Bifunctional Protein, Domain 2"/>
    <property type="match status" value="1"/>
</dbReference>
<accession>A0A6F8ZJI7</accession>
<dbReference type="GO" id="GO:0016874">
    <property type="term" value="F:ligase activity"/>
    <property type="evidence" value="ECO:0007669"/>
    <property type="project" value="UniProtKB-KW"/>
</dbReference>
<gene>
    <name evidence="2" type="ORF">R50_2344</name>
</gene>
<dbReference type="InterPro" id="IPR050664">
    <property type="entry name" value="Octanoyltrans_LipM/LipL"/>
</dbReference>
<reference evidence="2 3" key="1">
    <citation type="submission" date="2020-02" db="EMBL/GenBank/DDBJ databases">
        <authorList>
            <person name="Hogendoorn C."/>
        </authorList>
    </citation>
    <scope>NUCLEOTIDE SEQUENCE [LARGE SCALE GENOMIC DNA]</scope>
    <source>
        <strain evidence="2">R501</strain>
    </source>
</reference>
<dbReference type="GO" id="GO:0140096">
    <property type="term" value="F:catalytic activity, acting on a protein"/>
    <property type="evidence" value="ECO:0007669"/>
    <property type="project" value="UniProtKB-ARBA"/>
</dbReference>
<evidence type="ECO:0000313" key="2">
    <source>
        <dbReference type="EMBL" id="CAB1129841.1"/>
    </source>
</evidence>
<dbReference type="InterPro" id="IPR004143">
    <property type="entry name" value="BPL_LPL_catalytic"/>
</dbReference>
<dbReference type="EMBL" id="LR778114">
    <property type="protein sequence ID" value="CAB1129841.1"/>
    <property type="molecule type" value="Genomic_DNA"/>
</dbReference>
<dbReference type="InterPro" id="IPR045864">
    <property type="entry name" value="aa-tRNA-synth_II/BPL/LPL"/>
</dbReference>
<dbReference type="KEGG" id="hfv:R50_2344"/>
<dbReference type="PANTHER" id="PTHR43679">
    <property type="entry name" value="OCTANOYLTRANSFERASE LIPM-RELATED"/>
    <property type="match status" value="1"/>
</dbReference>
<keyword evidence="2" id="KW-0436">Ligase</keyword>
<organism evidence="2 3">
    <name type="scientific">Candidatus Hydrogenisulfobacillus filiaventi</name>
    <dbReference type="NCBI Taxonomy" id="2707344"/>
    <lineage>
        <taxon>Bacteria</taxon>
        <taxon>Bacillati</taxon>
        <taxon>Bacillota</taxon>
        <taxon>Clostridia</taxon>
        <taxon>Eubacteriales</taxon>
        <taxon>Clostridiales Family XVII. Incertae Sedis</taxon>
        <taxon>Candidatus Hydrogenisulfobacillus</taxon>
    </lineage>
</organism>
<keyword evidence="3" id="KW-1185">Reference proteome</keyword>
<evidence type="ECO:0000313" key="3">
    <source>
        <dbReference type="Proteomes" id="UP000503399"/>
    </source>
</evidence>
<evidence type="ECO:0000259" key="1">
    <source>
        <dbReference type="PROSITE" id="PS51733"/>
    </source>
</evidence>
<sequence>MMPIYLAGPVDWLTSQALYHALPVMGEEGVVLCWPTSPYVCIGRHQDLADVDPAAGVPVVRRKVGGTLVYLDDRQIFYQVILRPAGRNRTPGGWYRQALEPVVGYLREQGLDAELREPADILVDGRKVSGNGGGYIGDMAVVVGNLLLDFPVDRMAEVRASPHPAFRSAFRDSMRRQLTTLRRYPAFAELSMQAVMEGLAGTYAAYLGGEVRPVPWERWRDPVAAVGRSLIDPDWLAQERLSGRMQQVKVREGVFVRALPLADGRMLIAEVDTAARRLLAIWGLNESLPVPLDLAAVEQLAARGGPYAALPDLLEASGSLSRAGR</sequence>
<dbReference type="Proteomes" id="UP000503399">
    <property type="component" value="Chromosome"/>
</dbReference>
<name>A0A6F8ZJI7_9FIRM</name>
<dbReference type="SUPFAM" id="SSF55681">
    <property type="entry name" value="Class II aaRS and biotin synthetases"/>
    <property type="match status" value="1"/>
</dbReference>
<dbReference type="GO" id="GO:0009249">
    <property type="term" value="P:protein lipoylation"/>
    <property type="evidence" value="ECO:0007669"/>
    <property type="project" value="UniProtKB-ARBA"/>
</dbReference>
<protein>
    <submittedName>
        <fullName evidence="2">Ligase</fullName>
    </submittedName>
</protein>
<feature type="domain" description="BPL/LPL catalytic" evidence="1">
    <location>
        <begin position="25"/>
        <end position="211"/>
    </location>
</feature>
<dbReference type="AlphaFoldDB" id="A0A6F8ZJI7"/>
<dbReference type="GO" id="GO:0016740">
    <property type="term" value="F:transferase activity"/>
    <property type="evidence" value="ECO:0007669"/>
    <property type="project" value="UniProtKB-ARBA"/>
</dbReference>
<dbReference type="Pfam" id="PF21948">
    <property type="entry name" value="LplA-B_cat"/>
    <property type="match status" value="1"/>
</dbReference>
<proteinExistence type="predicted"/>
<dbReference type="PANTHER" id="PTHR43679:SF2">
    <property type="entry name" value="OCTANOYL-[GCVH]:PROTEIN N-OCTANOYLTRANSFERASE"/>
    <property type="match status" value="1"/>
</dbReference>